<keyword evidence="4" id="KW-0805">Transcription regulation</keyword>
<evidence type="ECO:0000256" key="1">
    <source>
        <dbReference type="ARBA" id="ARBA00004123"/>
    </source>
</evidence>
<dbReference type="EMBL" id="VIIS01001781">
    <property type="protein sequence ID" value="KAF0292969.1"/>
    <property type="molecule type" value="Genomic_DNA"/>
</dbReference>
<evidence type="ECO:0000256" key="8">
    <source>
        <dbReference type="SAM" id="MobiDB-lite"/>
    </source>
</evidence>
<feature type="domain" description="Nab N-terminal" evidence="9">
    <location>
        <begin position="5"/>
        <end position="82"/>
    </location>
</feature>
<dbReference type="InterPro" id="IPR013761">
    <property type="entry name" value="SAM/pointed_sf"/>
</dbReference>
<dbReference type="FunFam" id="1.20.120.2010:FF:000001">
    <property type="entry name" value="NGFI-A-binding protein 1 isoform X1"/>
    <property type="match status" value="1"/>
</dbReference>
<organism evidence="11 12">
    <name type="scientific">Amphibalanus amphitrite</name>
    <name type="common">Striped barnacle</name>
    <name type="synonym">Balanus amphitrite</name>
    <dbReference type="NCBI Taxonomy" id="1232801"/>
    <lineage>
        <taxon>Eukaryota</taxon>
        <taxon>Metazoa</taxon>
        <taxon>Ecdysozoa</taxon>
        <taxon>Arthropoda</taxon>
        <taxon>Crustacea</taxon>
        <taxon>Multicrustacea</taxon>
        <taxon>Cirripedia</taxon>
        <taxon>Thoracica</taxon>
        <taxon>Thoracicalcarea</taxon>
        <taxon>Balanomorpha</taxon>
        <taxon>Balanoidea</taxon>
        <taxon>Balanidae</taxon>
        <taxon>Amphibalaninae</taxon>
        <taxon>Amphibalanus</taxon>
    </lineage>
</organism>
<dbReference type="InterPro" id="IPR039040">
    <property type="entry name" value="NAB_fam"/>
</dbReference>
<protein>
    <submittedName>
        <fullName evidence="11">NGFI-A-binding</fullName>
    </submittedName>
</protein>
<dbReference type="OrthoDB" id="10028556at2759"/>
<dbReference type="GO" id="GO:0005634">
    <property type="term" value="C:nucleus"/>
    <property type="evidence" value="ECO:0007669"/>
    <property type="project" value="UniProtKB-SubCell"/>
</dbReference>
<dbReference type="GO" id="GO:0003712">
    <property type="term" value="F:transcription coregulator activity"/>
    <property type="evidence" value="ECO:0007669"/>
    <property type="project" value="InterPro"/>
</dbReference>
<evidence type="ECO:0000256" key="5">
    <source>
        <dbReference type="ARBA" id="ARBA00023163"/>
    </source>
</evidence>
<dbReference type="Gene3D" id="1.20.120.2010">
    <property type="entry name" value="NAB conserved domain 2"/>
    <property type="match status" value="1"/>
</dbReference>
<dbReference type="Pfam" id="PF04904">
    <property type="entry name" value="SAM_NCD1"/>
    <property type="match status" value="1"/>
</dbReference>
<evidence type="ECO:0000256" key="2">
    <source>
        <dbReference type="ARBA" id="ARBA00008864"/>
    </source>
</evidence>
<evidence type="ECO:0000256" key="7">
    <source>
        <dbReference type="SAM" id="Coils"/>
    </source>
</evidence>
<keyword evidence="3" id="KW-0678">Repressor</keyword>
<dbReference type="Proteomes" id="UP000440578">
    <property type="component" value="Unassembled WGS sequence"/>
</dbReference>
<reference evidence="11 12" key="1">
    <citation type="submission" date="2019-07" db="EMBL/GenBank/DDBJ databases">
        <title>Draft genome assembly of a fouling barnacle, Amphibalanus amphitrite (Darwin, 1854): The first reference genome for Thecostraca.</title>
        <authorList>
            <person name="Kim W."/>
        </authorList>
    </citation>
    <scope>NUCLEOTIDE SEQUENCE [LARGE SCALE GENOMIC DNA]</scope>
    <source>
        <strain evidence="11">SNU_AA5</strain>
        <tissue evidence="11">Soma without cirri and trophi</tissue>
    </source>
</reference>
<dbReference type="PANTHER" id="PTHR12623:SF10">
    <property type="entry name" value="NGFI-A-BINDING PROTEIN HOMOLOG"/>
    <property type="match status" value="1"/>
</dbReference>
<feature type="region of interest" description="Disordered" evidence="8">
    <location>
        <begin position="299"/>
        <end position="319"/>
    </location>
</feature>
<evidence type="ECO:0000256" key="4">
    <source>
        <dbReference type="ARBA" id="ARBA00023015"/>
    </source>
</evidence>
<feature type="compositionally biased region" description="Pro residues" evidence="8">
    <location>
        <begin position="115"/>
        <end position="128"/>
    </location>
</feature>
<proteinExistence type="inferred from homology"/>
<sequence>MTSQPTNESELQLYRVLQHANLLSYYDIFISQGGDDVQQLCEAGEEEFLEIMALVGMASKPLHVRRLQKALQEWVSSPRRFQLPILPVPVPLVPTAGFLPARPGGMGVAREGPASAPPAARPPSPPSPAAAVSPAPSPAASLGAERDGAPSPSHSQGSGDPPPADDSPYPASGSPQLPTPVLLEAQIQRLARSAERIAKTLPAFEPRAPSTKRKACRELELVMTMSSDDPKRPEKFREFAAIYGRFDCKRKAERPLTLHEVSVNEAAAQICMQVPALLTRRDELFPLARQVVRHSGYQYSKGHSRSQGAQGFSPRDLSGWEETGAAKRARLDSDSHSDDLRDSEWCGRQERLEQIADELRLLRDQAERLQEADSDRSTPAAALHHQLESLQERQRRLVAEQHSLVGLNKQALVV</sequence>
<keyword evidence="12" id="KW-1185">Reference proteome</keyword>
<evidence type="ECO:0000313" key="11">
    <source>
        <dbReference type="EMBL" id="KAF0292969.1"/>
    </source>
</evidence>
<gene>
    <name evidence="11" type="primary">nab_1</name>
    <name evidence="11" type="ORF">FJT64_009086</name>
</gene>
<feature type="domain" description="NAB co-repressor" evidence="10">
    <location>
        <begin position="182"/>
        <end position="305"/>
    </location>
</feature>
<name>A0A6A4VIM5_AMPAM</name>
<dbReference type="InterPro" id="IPR006988">
    <property type="entry name" value="Nab_N"/>
</dbReference>
<dbReference type="PANTHER" id="PTHR12623">
    <property type="entry name" value="NGFI-A BINDING PROTEIN"/>
    <property type="match status" value="1"/>
</dbReference>
<dbReference type="Gene3D" id="1.10.150.50">
    <property type="entry name" value="Transcription Factor, Ets-1"/>
    <property type="match status" value="1"/>
</dbReference>
<keyword evidence="5" id="KW-0804">Transcription</keyword>
<evidence type="ECO:0000313" key="12">
    <source>
        <dbReference type="Proteomes" id="UP000440578"/>
    </source>
</evidence>
<dbReference type="InterPro" id="IPR006989">
    <property type="entry name" value="NAB_co-repressor_dom"/>
</dbReference>
<keyword evidence="7" id="KW-0175">Coiled coil</keyword>
<evidence type="ECO:0000256" key="6">
    <source>
        <dbReference type="ARBA" id="ARBA00023242"/>
    </source>
</evidence>
<dbReference type="GO" id="GO:0045892">
    <property type="term" value="P:negative regulation of DNA-templated transcription"/>
    <property type="evidence" value="ECO:0007669"/>
    <property type="project" value="InterPro"/>
</dbReference>
<feature type="coiled-coil region" evidence="7">
    <location>
        <begin position="349"/>
        <end position="400"/>
    </location>
</feature>
<evidence type="ECO:0000256" key="3">
    <source>
        <dbReference type="ARBA" id="ARBA00022491"/>
    </source>
</evidence>
<evidence type="ECO:0000259" key="9">
    <source>
        <dbReference type="Pfam" id="PF04904"/>
    </source>
</evidence>
<feature type="compositionally biased region" description="Low complexity" evidence="8">
    <location>
        <begin position="129"/>
        <end position="141"/>
    </location>
</feature>
<feature type="region of interest" description="Disordered" evidence="8">
    <location>
        <begin position="104"/>
        <end position="178"/>
    </location>
</feature>
<accession>A0A6A4VIM5</accession>
<keyword evidence="6" id="KW-0539">Nucleus</keyword>
<comment type="subcellular location">
    <subcellularLocation>
        <location evidence="1">Nucleus</location>
    </subcellularLocation>
</comment>
<dbReference type="InterPro" id="IPR038398">
    <property type="entry name" value="NCD2_sf"/>
</dbReference>
<dbReference type="AlphaFoldDB" id="A0A6A4VIM5"/>
<evidence type="ECO:0000259" key="10">
    <source>
        <dbReference type="Pfam" id="PF04905"/>
    </source>
</evidence>
<comment type="similarity">
    <text evidence="2">Belongs to the NAB family.</text>
</comment>
<feature type="compositionally biased region" description="Low complexity" evidence="8">
    <location>
        <begin position="166"/>
        <end position="175"/>
    </location>
</feature>
<comment type="caution">
    <text evidence="11">The sequence shown here is derived from an EMBL/GenBank/DDBJ whole genome shotgun (WGS) entry which is preliminary data.</text>
</comment>
<dbReference type="Pfam" id="PF04905">
    <property type="entry name" value="NCD2"/>
    <property type="match status" value="1"/>
</dbReference>